<evidence type="ECO:0000313" key="2">
    <source>
        <dbReference type="EMBL" id="MCQ9210387.1"/>
    </source>
</evidence>
<dbReference type="PANTHER" id="PTHR43825:SF1">
    <property type="entry name" value="TRANSKETOLASE-LIKE PYRIMIDINE-BINDING DOMAIN-CONTAINING PROTEIN"/>
    <property type="match status" value="1"/>
</dbReference>
<dbReference type="RefSeq" id="WP_256945500.1">
    <property type="nucleotide sequence ID" value="NZ_JANHNZ010000007.1"/>
</dbReference>
<reference evidence="2" key="1">
    <citation type="submission" date="2022-07" db="EMBL/GenBank/DDBJ databases">
        <authorList>
            <person name="Jung M.-Y."/>
            <person name="Lee M."/>
        </authorList>
    </citation>
    <scope>NUCLEOTIDE SEQUENCE</scope>
    <source>
        <strain evidence="2">S8</strain>
    </source>
</reference>
<dbReference type="InterPro" id="IPR051157">
    <property type="entry name" value="PDH/Transketolase"/>
</dbReference>
<dbReference type="InterPro" id="IPR005475">
    <property type="entry name" value="Transketolase-like_Pyr-bd"/>
</dbReference>
<dbReference type="EMBL" id="JANHNZ010000007">
    <property type="protein sequence ID" value="MCQ9210387.1"/>
    <property type="molecule type" value="Genomic_DNA"/>
</dbReference>
<dbReference type="InterPro" id="IPR009014">
    <property type="entry name" value="Transketo_C/PFOR_II"/>
</dbReference>
<protein>
    <submittedName>
        <fullName evidence="2">Alpha-ketoacid dehydrogenase subunit beta</fullName>
    </submittedName>
</protein>
<dbReference type="CDD" id="cd07033">
    <property type="entry name" value="TPP_PYR_DXS_TK_like"/>
    <property type="match status" value="1"/>
</dbReference>
<feature type="domain" description="Transketolase-like pyrimidine-binding" evidence="1">
    <location>
        <begin position="12"/>
        <end position="177"/>
    </location>
</feature>
<name>A0ABT1WPC0_9LACT</name>
<dbReference type="Pfam" id="PF02780">
    <property type="entry name" value="Transketolase_C"/>
    <property type="match status" value="1"/>
</dbReference>
<dbReference type="InterPro" id="IPR029061">
    <property type="entry name" value="THDP-binding"/>
</dbReference>
<dbReference type="Gene3D" id="3.40.50.920">
    <property type="match status" value="1"/>
</dbReference>
<dbReference type="Proteomes" id="UP001059480">
    <property type="component" value="Unassembled WGS sequence"/>
</dbReference>
<reference evidence="2" key="2">
    <citation type="journal article" date="2023" name="Curr. Microbiol.">
        <title>Granulicatella seriolae sp. nov., a Novel Facultative Anaerobe Isolated from Yellowtail Marine Fish.</title>
        <authorList>
            <person name="Lee M."/>
            <person name="Choi Y.J."/>
            <person name="Farooq A."/>
            <person name="Jeong J.B."/>
            <person name="Jung M.Y."/>
        </authorList>
    </citation>
    <scope>NUCLEOTIDE SEQUENCE</scope>
    <source>
        <strain evidence="2">S8</strain>
    </source>
</reference>
<reference evidence="2" key="3">
    <citation type="journal article" date="2023" name="Microbiol. Resour. Announc.">
        <title>Draft Genome Sequence of Granulicatella sp. Strain S8, Isolated from a Marine Fish, Seriola quinqueradiata.</title>
        <authorList>
            <person name="Lee M."/>
            <person name="Farooq A."/>
            <person name="Jeong J.B."/>
            <person name="Jung M.Y."/>
        </authorList>
    </citation>
    <scope>NUCLEOTIDE SEQUENCE</scope>
    <source>
        <strain evidence="2">S8</strain>
    </source>
</reference>
<comment type="caution">
    <text evidence="2">The sequence shown here is derived from an EMBL/GenBank/DDBJ whole genome shotgun (WGS) entry which is preliminary data.</text>
</comment>
<gene>
    <name evidence="2" type="ORF">NPA36_07465</name>
</gene>
<dbReference type="SUPFAM" id="SSF52518">
    <property type="entry name" value="Thiamin diphosphate-binding fold (THDP-binding)"/>
    <property type="match status" value="1"/>
</dbReference>
<dbReference type="PANTHER" id="PTHR43825">
    <property type="entry name" value="PYRUVATE DEHYDROGENASE E1 COMPONENT"/>
    <property type="match status" value="1"/>
</dbReference>
<dbReference type="SUPFAM" id="SSF52922">
    <property type="entry name" value="TK C-terminal domain-like"/>
    <property type="match status" value="1"/>
</dbReference>
<accession>A0ABT1WPC0</accession>
<dbReference type="SMART" id="SM00861">
    <property type="entry name" value="Transket_pyr"/>
    <property type="match status" value="1"/>
</dbReference>
<organism evidence="2 3">
    <name type="scientific">Granulicatella seriolae</name>
    <dbReference type="NCBI Taxonomy" id="2967226"/>
    <lineage>
        <taxon>Bacteria</taxon>
        <taxon>Bacillati</taxon>
        <taxon>Bacillota</taxon>
        <taxon>Bacilli</taxon>
        <taxon>Lactobacillales</taxon>
        <taxon>Carnobacteriaceae</taxon>
        <taxon>Granulicatella</taxon>
    </lineage>
</organism>
<dbReference type="InterPro" id="IPR033248">
    <property type="entry name" value="Transketolase_C"/>
</dbReference>
<evidence type="ECO:0000259" key="1">
    <source>
        <dbReference type="SMART" id="SM00861"/>
    </source>
</evidence>
<sequence>MFTLVKSRKNGKELRTCVVDTLNDLMKGDKKILALDADLGAASGWTNLAKENPQQFINMGISEANMVGVAAGLSLTGYTPFIHTFGPFATRRVFDQLYISGGYGGNTINIYGSDPGFAAAQNGGTHTTWEDMALMKSIPNSVVCDAADEVQMEWIIKEFSQIRGVHYVRGNRKSVPAVYEKGSTFQLGKGNLLQTGTDVLMIVAGQLVSEALQVAERLAEKGISCEVIDMFTIKPLDKELILKEVKGKQQVVTIENHSITGGLGSSVAEVLADNGIAIPLKRIGVDERFGQVGTEQFLQEEYGLSADAIYDVVEGLFQNKKF</sequence>
<keyword evidence="3" id="KW-1185">Reference proteome</keyword>
<proteinExistence type="predicted"/>
<dbReference type="Gene3D" id="3.40.50.970">
    <property type="match status" value="1"/>
</dbReference>
<dbReference type="Pfam" id="PF02779">
    <property type="entry name" value="Transket_pyr"/>
    <property type="match status" value="1"/>
</dbReference>
<evidence type="ECO:0000313" key="3">
    <source>
        <dbReference type="Proteomes" id="UP001059480"/>
    </source>
</evidence>